<feature type="region of interest" description="Disordered" evidence="2">
    <location>
        <begin position="255"/>
        <end position="293"/>
    </location>
</feature>
<name>A0AAJ7T516_PETMA</name>
<feature type="region of interest" description="Disordered" evidence="2">
    <location>
        <begin position="32"/>
        <end position="51"/>
    </location>
</feature>
<feature type="compositionally biased region" description="Basic and acidic residues" evidence="2">
    <location>
        <begin position="199"/>
        <end position="212"/>
    </location>
</feature>
<keyword evidence="1" id="KW-0175">Coiled coil</keyword>
<dbReference type="GO" id="GO:0016020">
    <property type="term" value="C:membrane"/>
    <property type="evidence" value="ECO:0007669"/>
    <property type="project" value="TreeGrafter"/>
</dbReference>
<feature type="region of interest" description="Disordered" evidence="2">
    <location>
        <begin position="199"/>
        <end position="240"/>
    </location>
</feature>
<dbReference type="GeneID" id="116942938"/>
<protein>
    <submittedName>
        <fullName evidence="4">Plectin-like isoform X1</fullName>
    </submittedName>
</protein>
<dbReference type="AlphaFoldDB" id="A0AAJ7T516"/>
<dbReference type="KEGG" id="pmrn:116942938"/>
<dbReference type="GO" id="GO:0005540">
    <property type="term" value="F:hyaluronic acid binding"/>
    <property type="evidence" value="ECO:0007669"/>
    <property type="project" value="InterPro"/>
</dbReference>
<accession>A0AAJ7T516</accession>
<proteinExistence type="predicted"/>
<dbReference type="Proteomes" id="UP001318040">
    <property type="component" value="Chromosome 16"/>
</dbReference>
<keyword evidence="3" id="KW-1185">Reference proteome</keyword>
<evidence type="ECO:0000313" key="4">
    <source>
        <dbReference type="RefSeq" id="XP_032811314.1"/>
    </source>
</evidence>
<evidence type="ECO:0000256" key="2">
    <source>
        <dbReference type="SAM" id="MobiDB-lite"/>
    </source>
</evidence>
<organism evidence="3 4">
    <name type="scientific">Petromyzon marinus</name>
    <name type="common">Sea lamprey</name>
    <dbReference type="NCBI Taxonomy" id="7757"/>
    <lineage>
        <taxon>Eukaryota</taxon>
        <taxon>Metazoa</taxon>
        <taxon>Chordata</taxon>
        <taxon>Craniata</taxon>
        <taxon>Vertebrata</taxon>
        <taxon>Cyclostomata</taxon>
        <taxon>Hyperoartia</taxon>
        <taxon>Petromyzontiformes</taxon>
        <taxon>Petromyzontidae</taxon>
        <taxon>Petromyzon</taxon>
    </lineage>
</organism>
<evidence type="ECO:0000313" key="3">
    <source>
        <dbReference type="Proteomes" id="UP001318040"/>
    </source>
</evidence>
<feature type="coiled-coil region" evidence="1">
    <location>
        <begin position="84"/>
        <end position="118"/>
    </location>
</feature>
<reference evidence="4" key="1">
    <citation type="submission" date="2025-08" db="UniProtKB">
        <authorList>
            <consortium name="RefSeq"/>
        </authorList>
    </citation>
    <scope>IDENTIFICATION</scope>
    <source>
        <tissue evidence="4">Sperm</tissue>
    </source>
</reference>
<dbReference type="PANTHER" id="PTHR18956">
    <property type="entry name" value="HYALURONAN MEDIATED MOTILITY RECEPTOR"/>
    <property type="match status" value="1"/>
</dbReference>
<dbReference type="PANTHER" id="PTHR18956:SF6">
    <property type="entry name" value="HYALURONAN MEDIATED MOTILITY RECEPTOR"/>
    <property type="match status" value="1"/>
</dbReference>
<feature type="coiled-coil region" evidence="1">
    <location>
        <begin position="156"/>
        <end position="183"/>
    </location>
</feature>
<feature type="coiled-coil region" evidence="1">
    <location>
        <begin position="345"/>
        <end position="401"/>
    </location>
</feature>
<dbReference type="InterPro" id="IPR026203">
    <property type="entry name" value="IHABP"/>
</dbReference>
<sequence>MPVSRSQRKRLNCSAEPPGLVMEVKPKMGRRSVAAAAAAPRHGNESSGNVNSCLPNRVLKVQNINTDLKQRETDKETRLLVKQCAETERRLRAVEAELRKAEEKLQTGARERNALTTRATTAEKRSTELQSINDMLRAKFSGDELKSELCKLRLEMAELKPKLESVQQEKEQMKCEFEEQVRTLQLNLQTSQTVFEYLKEDPNDNSKSDLTDRPLGGGDPSSHAQPPQIPAAQSGANARRDGEISTLRVQVQRLEKKLPSLSKRGPGRGAVAREVPMECDEPGARAGEDAAATTEEEEEMAMLPLEGPALEQQLSGLLEERVTIEQGLRAVLADVEHLQRGDARLEELVERMDRDVREKDDEIEKLKEELNSMRESAEEQRQCLQERVEALEREVAQGQKRAPPKTPRRRVTLLAAEAGSELARNVESMESKLTQMVAEMSAIHQAYREQVGEPPLPAAAVTRAQSAKPQGSSSAAKDELLQKIPLLRSAEAENKVSSEAMQEEILKWKKMYDKSGSRVFKVASPLLGRLSRLRLTDRRHRSFYPTFVDESSNAAGKRSAATPAMYGFTGANQLNKQNMFL</sequence>
<dbReference type="RefSeq" id="XP_032811314.1">
    <property type="nucleotide sequence ID" value="XM_032955423.1"/>
</dbReference>
<evidence type="ECO:0000256" key="1">
    <source>
        <dbReference type="SAM" id="Coils"/>
    </source>
</evidence>
<gene>
    <name evidence="4" type="primary">LOC116942938</name>
</gene>
<dbReference type="Pfam" id="PF15905">
    <property type="entry name" value="HMMR_N"/>
    <property type="match status" value="1"/>
</dbReference>